<evidence type="ECO:0000259" key="12">
    <source>
        <dbReference type="SMART" id="SM00965"/>
    </source>
</evidence>
<dbReference type="Proteomes" id="UP001163821">
    <property type="component" value="Unassembled WGS sequence"/>
</dbReference>
<proteinExistence type="inferred from homology"/>
<reference evidence="13" key="1">
    <citation type="submission" date="2022-10" db="EMBL/GenBank/DDBJ databases">
        <title>Gaoshiqiia sediminis gen. nov., sp. nov., isolated from coastal sediment.</title>
        <authorList>
            <person name="Yu W.X."/>
            <person name="Mu D.S."/>
            <person name="Du J.Z."/>
            <person name="Liang Y.Q."/>
        </authorList>
    </citation>
    <scope>NUCLEOTIDE SEQUENCE</scope>
    <source>
        <strain evidence="13">A06</strain>
    </source>
</reference>
<gene>
    <name evidence="13" type="ORF">N2K84_03715</name>
</gene>
<keyword evidence="3 10" id="KW-1134">Transmembrane beta strand</keyword>
<protein>
    <submittedName>
        <fullName evidence="13">TonB-dependent receptor</fullName>
    </submittedName>
</protein>
<dbReference type="SUPFAM" id="SSF56935">
    <property type="entry name" value="Porins"/>
    <property type="match status" value="1"/>
</dbReference>
<evidence type="ECO:0000256" key="10">
    <source>
        <dbReference type="PROSITE-ProRule" id="PRU01360"/>
    </source>
</evidence>
<comment type="subcellular location">
    <subcellularLocation>
        <location evidence="1 10">Cell outer membrane</location>
        <topology evidence="1 10">Multi-pass membrane protein</topology>
    </subcellularLocation>
</comment>
<dbReference type="Gene3D" id="2.60.40.1120">
    <property type="entry name" value="Carboxypeptidase-like, regulatory domain"/>
    <property type="match status" value="1"/>
</dbReference>
<evidence type="ECO:0000256" key="3">
    <source>
        <dbReference type="ARBA" id="ARBA00022452"/>
    </source>
</evidence>
<evidence type="ECO:0000256" key="2">
    <source>
        <dbReference type="ARBA" id="ARBA00022448"/>
    </source>
</evidence>
<dbReference type="Pfam" id="PF07660">
    <property type="entry name" value="STN"/>
    <property type="match status" value="1"/>
</dbReference>
<keyword evidence="7 11" id="KW-0798">TonB box</keyword>
<dbReference type="Gene3D" id="2.170.130.10">
    <property type="entry name" value="TonB-dependent receptor, plug domain"/>
    <property type="match status" value="1"/>
</dbReference>
<evidence type="ECO:0000313" key="13">
    <source>
        <dbReference type="EMBL" id="MCW0481823.1"/>
    </source>
</evidence>
<dbReference type="SMART" id="SM00965">
    <property type="entry name" value="STN"/>
    <property type="match status" value="1"/>
</dbReference>
<evidence type="ECO:0000256" key="9">
    <source>
        <dbReference type="ARBA" id="ARBA00023237"/>
    </source>
</evidence>
<dbReference type="NCBIfam" id="TIGR04056">
    <property type="entry name" value="OMP_RagA_SusC"/>
    <property type="match status" value="1"/>
</dbReference>
<keyword evidence="5 10" id="KW-0812">Transmembrane</keyword>
<comment type="similarity">
    <text evidence="10 11">Belongs to the TonB-dependent receptor family.</text>
</comment>
<keyword evidence="4" id="KW-0406">Ion transport</keyword>
<dbReference type="FunFam" id="2.60.40.1120:FF:000003">
    <property type="entry name" value="Outer membrane protein Omp121"/>
    <property type="match status" value="1"/>
</dbReference>
<name>A0AA41Y9D4_9BACT</name>
<comment type="caution">
    <text evidence="13">The sequence shown here is derived from an EMBL/GenBank/DDBJ whole genome shotgun (WGS) entry which is preliminary data.</text>
</comment>
<dbReference type="InterPro" id="IPR011662">
    <property type="entry name" value="Secretin/TonB_short_N"/>
</dbReference>
<accession>A0AA41Y9D4</accession>
<dbReference type="GO" id="GO:0006826">
    <property type="term" value="P:iron ion transport"/>
    <property type="evidence" value="ECO:0007669"/>
    <property type="project" value="UniProtKB-KW"/>
</dbReference>
<evidence type="ECO:0000256" key="8">
    <source>
        <dbReference type="ARBA" id="ARBA00023136"/>
    </source>
</evidence>
<dbReference type="InterPro" id="IPR036942">
    <property type="entry name" value="Beta-barrel_TonB_sf"/>
</dbReference>
<dbReference type="GO" id="GO:0009279">
    <property type="term" value="C:cell outer membrane"/>
    <property type="evidence" value="ECO:0007669"/>
    <property type="project" value="UniProtKB-SubCell"/>
</dbReference>
<evidence type="ECO:0000256" key="11">
    <source>
        <dbReference type="RuleBase" id="RU003357"/>
    </source>
</evidence>
<dbReference type="Pfam" id="PF00593">
    <property type="entry name" value="TonB_dep_Rec_b-barrel"/>
    <property type="match status" value="1"/>
</dbReference>
<dbReference type="PROSITE" id="PS52016">
    <property type="entry name" value="TONB_DEPENDENT_REC_3"/>
    <property type="match status" value="1"/>
</dbReference>
<dbReference type="RefSeq" id="WP_282590433.1">
    <property type="nucleotide sequence ID" value="NZ_JAPAAF010000003.1"/>
</dbReference>
<dbReference type="InterPro" id="IPR023996">
    <property type="entry name" value="TonB-dep_OMP_SusC/RagA"/>
</dbReference>
<evidence type="ECO:0000256" key="1">
    <source>
        <dbReference type="ARBA" id="ARBA00004571"/>
    </source>
</evidence>
<dbReference type="Pfam" id="PF13715">
    <property type="entry name" value="CarbopepD_reg_2"/>
    <property type="match status" value="1"/>
</dbReference>
<dbReference type="InterPro" id="IPR023997">
    <property type="entry name" value="TonB-dep_OMP_SusC/RagA_CS"/>
</dbReference>
<dbReference type="InterPro" id="IPR037066">
    <property type="entry name" value="Plug_dom_sf"/>
</dbReference>
<keyword evidence="2 10" id="KW-0813">Transport</keyword>
<keyword evidence="8 10" id="KW-0472">Membrane</keyword>
<evidence type="ECO:0000256" key="6">
    <source>
        <dbReference type="ARBA" id="ARBA00023004"/>
    </source>
</evidence>
<keyword evidence="13" id="KW-0675">Receptor</keyword>
<organism evidence="13 14">
    <name type="scientific">Gaoshiqia sediminis</name>
    <dbReference type="NCBI Taxonomy" id="2986998"/>
    <lineage>
        <taxon>Bacteria</taxon>
        <taxon>Pseudomonadati</taxon>
        <taxon>Bacteroidota</taxon>
        <taxon>Bacteroidia</taxon>
        <taxon>Marinilabiliales</taxon>
        <taxon>Prolixibacteraceae</taxon>
        <taxon>Gaoshiqia</taxon>
    </lineage>
</organism>
<dbReference type="EMBL" id="JAPAAF010000003">
    <property type="protein sequence ID" value="MCW0481823.1"/>
    <property type="molecule type" value="Genomic_DNA"/>
</dbReference>
<keyword evidence="14" id="KW-1185">Reference proteome</keyword>
<dbReference type="SUPFAM" id="SSF49464">
    <property type="entry name" value="Carboxypeptidase regulatory domain-like"/>
    <property type="match status" value="1"/>
</dbReference>
<evidence type="ECO:0000256" key="7">
    <source>
        <dbReference type="ARBA" id="ARBA00023077"/>
    </source>
</evidence>
<evidence type="ECO:0000256" key="4">
    <source>
        <dbReference type="ARBA" id="ARBA00022496"/>
    </source>
</evidence>
<dbReference type="Gene3D" id="2.40.170.20">
    <property type="entry name" value="TonB-dependent receptor, beta-barrel domain"/>
    <property type="match status" value="1"/>
</dbReference>
<keyword evidence="9 10" id="KW-0998">Cell outer membrane</keyword>
<evidence type="ECO:0000313" key="14">
    <source>
        <dbReference type="Proteomes" id="UP001163821"/>
    </source>
</evidence>
<keyword evidence="6" id="KW-0408">Iron</keyword>
<evidence type="ECO:0000256" key="5">
    <source>
        <dbReference type="ARBA" id="ARBA00022692"/>
    </source>
</evidence>
<dbReference type="AlphaFoldDB" id="A0AA41Y9D4"/>
<sequence length="1101" mass="121976">MKLTTLISLCFVITAAANSYSQSTKLNLKLSNSSVKEILNQIETESEYVFLYNLSEMDENRKVDIDLENATITEVLDEILKGQHLTYSLYDRQVIIRADDQARQSTQSVQPQTASGKVTSTSGEPIPGVTVVVLGTNTGTITDLDGSFTLSNVTPGSVLVFSFVGMVSQEVSFEGQAFLNVKLAEETIGIEEVVAIGYGTMRKSDLTGAITQVKSDELAAASVSNPIQALQGRASGVAVLTNNAPGSSPTLRVRGSGSINAGNDPLYVVDGFPLINNDLNDINPNDIASMEILKDASSSAIYGSRGANGVVLITTKKGQQGKNNLSVNSYFGIQTPERLVDMLDQDEFIEYVNEAYTYSKGAPVYSSTNPAPAYNTDWQDAIVRDQAVLHEHSITFDGGNDRTNYLLSGGVFSQTGLLPASGFEKYTFRNNLTHKFSNWLTVGSHMNFSHAVQNVRDNPTGNIFRFGWPTMPTKNEDGSWYYSFLDPQHDSYIEGRWNPVADAQEVTDERTRNRILGDVFAEFTLHKNLKFKTNIGVDMSNSKGYQYETSRSSAGLSSGGKGVGGQSYNKMTSLLSESMLTYSNVWNDVHRFTAVGVYSYQDYEYDVLSISGSGFDNDATGAYDMNLATREGVRYSSNKYGNKLISWTARASYVYNDRYMITATGRYDGSSRFGENNKWGFFPSLGLGWTVSQESFLIDNPVLTNLKLRASFGITGNQEISNYASLPKLTSANYVYNSVLMPGYTESIGNPDLSWERTTQIDLGMEVGLWNIFDINFDYYQRTTNDLLYNVPIPTTSGFSSILNNIGEVQNNGVELSVFSKILDGELKWSVGANVTYNKNEITELYGDVEKITLGTSSNGYARFLEIGKPVNAVYTRESAGIIRTQEQLDEYRKIRSTANLGEEMYVDHTGNNSIGTDDYICIGSPEPKFFYGFSTNASYKNFTLEVYGQGAHDYASVAGIDNSAFGGTSLVIGYATSTDSYLMYGENQILNQNYQPSQYAYDRMWSESNPNGSFPRAGAKDVYFSDRTSANWSYFILKNIKLGYDFTPMIKNVNWIKQLNVYVNMQNYFNRANHRGYNPENGDTTYPWAKSMIFGVNVKF</sequence>
<dbReference type="InterPro" id="IPR008969">
    <property type="entry name" value="CarboxyPept-like_regulatory"/>
</dbReference>
<keyword evidence="4" id="KW-0410">Iron transport</keyword>
<feature type="domain" description="Secretin/TonB short N-terminal" evidence="12">
    <location>
        <begin position="48"/>
        <end position="99"/>
    </location>
</feature>
<dbReference type="InterPro" id="IPR012910">
    <property type="entry name" value="Plug_dom"/>
</dbReference>
<dbReference type="NCBIfam" id="TIGR04057">
    <property type="entry name" value="SusC_RagA_signa"/>
    <property type="match status" value="1"/>
</dbReference>
<dbReference type="Pfam" id="PF07715">
    <property type="entry name" value="Plug"/>
    <property type="match status" value="1"/>
</dbReference>
<dbReference type="InterPro" id="IPR039426">
    <property type="entry name" value="TonB-dep_rcpt-like"/>
</dbReference>
<dbReference type="InterPro" id="IPR000531">
    <property type="entry name" value="Beta-barrel_TonB"/>
</dbReference>